<dbReference type="Gene3D" id="3.40.50.150">
    <property type="entry name" value="Vaccinia Virus protein VP39"/>
    <property type="match status" value="1"/>
</dbReference>
<feature type="domain" description="O-methyltransferase C-terminal" evidence="4">
    <location>
        <begin position="233"/>
        <end position="378"/>
    </location>
</feature>
<dbReference type="InterPro" id="IPR016461">
    <property type="entry name" value="COMT-like"/>
</dbReference>
<name>A0A8H4IXR5_9PEZI</name>
<keyword evidence="2" id="KW-0808">Transferase</keyword>
<dbReference type="GO" id="GO:0032259">
    <property type="term" value="P:methylation"/>
    <property type="evidence" value="ECO:0007669"/>
    <property type="project" value="UniProtKB-KW"/>
</dbReference>
<evidence type="ECO:0000259" key="4">
    <source>
        <dbReference type="Pfam" id="PF00891"/>
    </source>
</evidence>
<evidence type="ECO:0000256" key="3">
    <source>
        <dbReference type="ARBA" id="ARBA00022691"/>
    </source>
</evidence>
<dbReference type="PANTHER" id="PTHR43712">
    <property type="entry name" value="PUTATIVE (AFU_ORTHOLOGUE AFUA_4G14580)-RELATED"/>
    <property type="match status" value="1"/>
</dbReference>
<dbReference type="Pfam" id="PF00891">
    <property type="entry name" value="Methyltransf_2"/>
    <property type="match status" value="1"/>
</dbReference>
<keyword evidence="1" id="KW-0489">Methyltransferase</keyword>
<keyword evidence="3" id="KW-0949">S-adenosyl-L-methionine</keyword>
<evidence type="ECO:0000256" key="1">
    <source>
        <dbReference type="ARBA" id="ARBA00022603"/>
    </source>
</evidence>
<evidence type="ECO:0000256" key="2">
    <source>
        <dbReference type="ARBA" id="ARBA00022679"/>
    </source>
</evidence>
<evidence type="ECO:0000313" key="6">
    <source>
        <dbReference type="Proteomes" id="UP000572817"/>
    </source>
</evidence>
<dbReference type="InterPro" id="IPR036390">
    <property type="entry name" value="WH_DNA-bd_sf"/>
</dbReference>
<dbReference type="OrthoDB" id="1535081at2759"/>
<dbReference type="Gene3D" id="1.10.10.10">
    <property type="entry name" value="Winged helix-like DNA-binding domain superfamily/Winged helix DNA-binding domain"/>
    <property type="match status" value="1"/>
</dbReference>
<accession>A0A8H4IXR5</accession>
<dbReference type="PROSITE" id="PS51683">
    <property type="entry name" value="SAM_OMT_II"/>
    <property type="match status" value="1"/>
</dbReference>
<comment type="caution">
    <text evidence="5">The sequence shown here is derived from an EMBL/GenBank/DDBJ whole genome shotgun (WGS) entry which is preliminary data.</text>
</comment>
<gene>
    <name evidence="5" type="ORF">GTA08_BOTSDO04153</name>
</gene>
<dbReference type="SUPFAM" id="SSF53335">
    <property type="entry name" value="S-adenosyl-L-methionine-dependent methyltransferases"/>
    <property type="match status" value="1"/>
</dbReference>
<dbReference type="InterPro" id="IPR001077">
    <property type="entry name" value="COMT_C"/>
</dbReference>
<reference evidence="5" key="1">
    <citation type="submission" date="2020-04" db="EMBL/GenBank/DDBJ databases">
        <title>Genome Assembly and Annotation of Botryosphaeria dothidea sdau 11-99, a Latent Pathogen of Apple Fruit Ring Rot in China.</title>
        <authorList>
            <person name="Yu C."/>
            <person name="Diao Y."/>
            <person name="Lu Q."/>
            <person name="Zhao J."/>
            <person name="Cui S."/>
            <person name="Peng C."/>
            <person name="He B."/>
            <person name="Liu H."/>
        </authorList>
    </citation>
    <scope>NUCLEOTIDE SEQUENCE [LARGE SCALE GENOMIC DNA]</scope>
    <source>
        <strain evidence="5">Sdau11-99</strain>
    </source>
</reference>
<protein>
    <submittedName>
        <fullName evidence="5">O-methyltransferase family 2</fullName>
    </submittedName>
</protein>
<dbReference type="AlphaFoldDB" id="A0A8H4IXR5"/>
<dbReference type="InterPro" id="IPR036388">
    <property type="entry name" value="WH-like_DNA-bd_sf"/>
</dbReference>
<evidence type="ECO:0000313" key="5">
    <source>
        <dbReference type="EMBL" id="KAF4308239.1"/>
    </source>
</evidence>
<dbReference type="EMBL" id="WWBZ02000022">
    <property type="protein sequence ID" value="KAF4308239.1"/>
    <property type="molecule type" value="Genomic_DNA"/>
</dbReference>
<dbReference type="Proteomes" id="UP000572817">
    <property type="component" value="Unassembled WGS sequence"/>
</dbReference>
<dbReference type="GO" id="GO:0008171">
    <property type="term" value="F:O-methyltransferase activity"/>
    <property type="evidence" value="ECO:0007669"/>
    <property type="project" value="InterPro"/>
</dbReference>
<organism evidence="5 6">
    <name type="scientific">Botryosphaeria dothidea</name>
    <dbReference type="NCBI Taxonomy" id="55169"/>
    <lineage>
        <taxon>Eukaryota</taxon>
        <taxon>Fungi</taxon>
        <taxon>Dikarya</taxon>
        <taxon>Ascomycota</taxon>
        <taxon>Pezizomycotina</taxon>
        <taxon>Dothideomycetes</taxon>
        <taxon>Dothideomycetes incertae sedis</taxon>
        <taxon>Botryosphaeriales</taxon>
        <taxon>Botryosphaeriaceae</taxon>
        <taxon>Botryosphaeria</taxon>
    </lineage>
</organism>
<dbReference type="InterPro" id="IPR029063">
    <property type="entry name" value="SAM-dependent_MTases_sf"/>
</dbReference>
<dbReference type="SUPFAM" id="SSF46785">
    <property type="entry name" value="Winged helix' DNA-binding domain"/>
    <property type="match status" value="1"/>
</dbReference>
<sequence length="451" mass="51438">MSSDLKDLIRELSEASERLPDDPTSAGFQQRHRVIQLTNKIRSAVEQPVDRVSTYHEYIAEMAALRLFIDWNAFAHIPPGPDGISYADLVKRLDAEERLVRRMGRLLVLKDILKPAGLDGVARTKLSEEFVRKDGWGAWFRIGYDSRNRTNMRWREFFAKYGRKEPVNATHGNPQSFAHDQDDKSFWDILDQHYLEDFNASMRMVSQAGTPPEIFPWKWIAENAQLVAPDAALVVDVGGGFGHELEMMRKECPDIPAERMVLQDRPNVIEEITRLDPPESRGVRKMAHDFFAEQPVKGALVYFFKRIMHDWSDKYCRQILGRIRDVMAPESRVLIYDFVMTLSPTIDVVVADLAMMNLSAKQRTEEDWKELLKSSGFEILRIWKDPRGGQNGLVAEDLANVTQAFAQSAKRIQDQAVEAEFPPAEGASAFGIYEYEPTDIVDALRGNGTGY</sequence>
<keyword evidence="6" id="KW-1185">Reference proteome</keyword>
<dbReference type="PANTHER" id="PTHR43712:SF11">
    <property type="entry name" value="O-METHYLTRANSFERASE (AFU_ORTHOLOGUE AFUA_2G17820)-RELATED"/>
    <property type="match status" value="1"/>
</dbReference>
<proteinExistence type="predicted"/>